<keyword evidence="3" id="KW-1185">Reference proteome</keyword>
<accession>A0ABS4PHB9</accession>
<evidence type="ECO:0000256" key="1">
    <source>
        <dbReference type="PROSITE-ProRule" id="PRU00339"/>
    </source>
</evidence>
<dbReference type="SUPFAM" id="SSF48452">
    <property type="entry name" value="TPR-like"/>
    <property type="match status" value="1"/>
</dbReference>
<dbReference type="Gene3D" id="1.25.40.10">
    <property type="entry name" value="Tetratricopeptide repeat domain"/>
    <property type="match status" value="1"/>
</dbReference>
<dbReference type="EMBL" id="JAGGMS010000001">
    <property type="protein sequence ID" value="MBP2178816.1"/>
    <property type="molecule type" value="Genomic_DNA"/>
</dbReference>
<evidence type="ECO:0000313" key="2">
    <source>
        <dbReference type="EMBL" id="MBP2178816.1"/>
    </source>
</evidence>
<name>A0ABS4PHB9_9PSEU</name>
<comment type="caution">
    <text evidence="2">The sequence shown here is derived from an EMBL/GenBank/DDBJ whole genome shotgun (WGS) entry which is preliminary data.</text>
</comment>
<dbReference type="RefSeq" id="WP_209662474.1">
    <property type="nucleotide sequence ID" value="NZ_JAGGMS010000001.1"/>
</dbReference>
<sequence length="132" mass="14894">MVAQEQDPAEDRFAAFRKAEDLVSARRPLEALKLLQPVLEAEPDKPSVQLLAGRAYFLSAQLRRAEAALRRVLELDPTDHYARFVLGRTLQRMDRLAEALGQMRMANAMYPVPDYQDGVSELTARIALRGND</sequence>
<dbReference type="Pfam" id="PF14559">
    <property type="entry name" value="TPR_19"/>
    <property type="match status" value="1"/>
</dbReference>
<keyword evidence="1" id="KW-0802">TPR repeat</keyword>
<evidence type="ECO:0000313" key="3">
    <source>
        <dbReference type="Proteomes" id="UP000741013"/>
    </source>
</evidence>
<dbReference type="PROSITE" id="PS50005">
    <property type="entry name" value="TPR"/>
    <property type="match status" value="1"/>
</dbReference>
<proteinExistence type="predicted"/>
<gene>
    <name evidence="2" type="ORF">JOM49_000342</name>
</gene>
<feature type="repeat" description="TPR" evidence="1">
    <location>
        <begin position="46"/>
        <end position="79"/>
    </location>
</feature>
<organism evidence="2 3">
    <name type="scientific">Amycolatopsis magusensis</name>
    <dbReference type="NCBI Taxonomy" id="882444"/>
    <lineage>
        <taxon>Bacteria</taxon>
        <taxon>Bacillati</taxon>
        <taxon>Actinomycetota</taxon>
        <taxon>Actinomycetes</taxon>
        <taxon>Pseudonocardiales</taxon>
        <taxon>Pseudonocardiaceae</taxon>
        <taxon>Amycolatopsis</taxon>
    </lineage>
</organism>
<dbReference type="Proteomes" id="UP000741013">
    <property type="component" value="Unassembled WGS sequence"/>
</dbReference>
<reference evidence="2 3" key="1">
    <citation type="submission" date="2021-03" db="EMBL/GenBank/DDBJ databases">
        <title>Sequencing the genomes of 1000 actinobacteria strains.</title>
        <authorList>
            <person name="Klenk H.-P."/>
        </authorList>
    </citation>
    <scope>NUCLEOTIDE SEQUENCE [LARGE SCALE GENOMIC DNA]</scope>
    <source>
        <strain evidence="2 3">DSM 45510</strain>
    </source>
</reference>
<dbReference type="InterPro" id="IPR011990">
    <property type="entry name" value="TPR-like_helical_dom_sf"/>
</dbReference>
<dbReference type="InterPro" id="IPR019734">
    <property type="entry name" value="TPR_rpt"/>
</dbReference>
<protein>
    <submittedName>
        <fullName evidence="2">Flp pilus assembly protein TadD</fullName>
    </submittedName>
</protein>